<evidence type="ECO:0000313" key="1">
    <source>
        <dbReference type="EMBL" id="GHC61473.1"/>
    </source>
</evidence>
<dbReference type="EMBL" id="BMZO01000001">
    <property type="protein sequence ID" value="GHC61473.1"/>
    <property type="molecule type" value="Genomic_DNA"/>
</dbReference>
<dbReference type="AlphaFoldDB" id="A0A8J3DDV9"/>
<reference evidence="1" key="1">
    <citation type="journal article" date="2014" name="Int. J. Syst. Evol. Microbiol.">
        <title>Complete genome sequence of Corynebacterium casei LMG S-19264T (=DSM 44701T), isolated from a smear-ripened cheese.</title>
        <authorList>
            <consortium name="US DOE Joint Genome Institute (JGI-PGF)"/>
            <person name="Walter F."/>
            <person name="Albersmeier A."/>
            <person name="Kalinowski J."/>
            <person name="Ruckert C."/>
        </authorList>
    </citation>
    <scope>NUCLEOTIDE SEQUENCE</scope>
    <source>
        <strain evidence="1">KCTC 42097</strain>
    </source>
</reference>
<dbReference type="Proteomes" id="UP000641137">
    <property type="component" value="Unassembled WGS sequence"/>
</dbReference>
<gene>
    <name evidence="1" type="ORF">GCM10010136_02030</name>
</gene>
<name>A0A8J3DDV9_9HYPH</name>
<protein>
    <submittedName>
        <fullName evidence="1">Uncharacterized protein</fullName>
    </submittedName>
</protein>
<reference evidence="1" key="2">
    <citation type="submission" date="2020-09" db="EMBL/GenBank/DDBJ databases">
        <authorList>
            <person name="Sun Q."/>
            <person name="Kim S."/>
        </authorList>
    </citation>
    <scope>NUCLEOTIDE SEQUENCE</scope>
    <source>
        <strain evidence="1">KCTC 42097</strain>
    </source>
</reference>
<dbReference type="RefSeq" id="WP_189486930.1">
    <property type="nucleotide sequence ID" value="NZ_BMZO01000001.1"/>
</dbReference>
<evidence type="ECO:0000313" key="2">
    <source>
        <dbReference type="Proteomes" id="UP000641137"/>
    </source>
</evidence>
<keyword evidence="2" id="KW-1185">Reference proteome</keyword>
<accession>A0A8J3DDV9</accession>
<organism evidence="1 2">
    <name type="scientific">Limoniibacter endophyticus</name>
    <dbReference type="NCBI Taxonomy" id="1565040"/>
    <lineage>
        <taxon>Bacteria</taxon>
        <taxon>Pseudomonadati</taxon>
        <taxon>Pseudomonadota</taxon>
        <taxon>Alphaproteobacteria</taxon>
        <taxon>Hyphomicrobiales</taxon>
        <taxon>Bartonellaceae</taxon>
        <taxon>Limoniibacter</taxon>
    </lineage>
</organism>
<sequence length="127" mass="13969">MADPKPTPAMRRALEALASSDLGKLRCGDFYKAMAVTQRGKYLVMSRMEERMWIERCSFGSDGGGFEITPCGLKAIGLDERAEALISGKPLEKLDTDQIRRNHQEFLDGLSKASDALECVLATTSQP</sequence>
<proteinExistence type="predicted"/>
<comment type="caution">
    <text evidence="1">The sequence shown here is derived from an EMBL/GenBank/DDBJ whole genome shotgun (WGS) entry which is preliminary data.</text>
</comment>